<dbReference type="Proteomes" id="UP000275456">
    <property type="component" value="Unassembled WGS sequence"/>
</dbReference>
<dbReference type="AlphaFoldDB" id="A0A3N2AVW8"/>
<gene>
    <name evidence="2" type="ORF">EDD26_2587</name>
</gene>
<feature type="region of interest" description="Disordered" evidence="1">
    <location>
        <begin position="51"/>
        <end position="78"/>
    </location>
</feature>
<evidence type="ECO:0000256" key="1">
    <source>
        <dbReference type="SAM" id="MobiDB-lite"/>
    </source>
</evidence>
<name>A0A3N2AVW8_9MICO</name>
<dbReference type="RefSeq" id="WP_123698080.1">
    <property type="nucleotide sequence ID" value="NZ_RKHJ01000001.1"/>
</dbReference>
<keyword evidence="3" id="KW-1185">Reference proteome</keyword>
<dbReference type="EMBL" id="RKHJ01000001">
    <property type="protein sequence ID" value="ROR67181.1"/>
    <property type="molecule type" value="Genomic_DNA"/>
</dbReference>
<proteinExistence type="predicted"/>
<evidence type="ECO:0000313" key="2">
    <source>
        <dbReference type="EMBL" id="ROR67181.1"/>
    </source>
</evidence>
<accession>A0A3N2AVW8</accession>
<protein>
    <submittedName>
        <fullName evidence="2">Uncharacterized protein</fullName>
    </submittedName>
</protein>
<organism evidence="2 3">
    <name type="scientific">Agrococcus jenensis</name>
    <dbReference type="NCBI Taxonomy" id="46353"/>
    <lineage>
        <taxon>Bacteria</taxon>
        <taxon>Bacillati</taxon>
        <taxon>Actinomycetota</taxon>
        <taxon>Actinomycetes</taxon>
        <taxon>Micrococcales</taxon>
        <taxon>Microbacteriaceae</taxon>
        <taxon>Agrococcus</taxon>
    </lineage>
</organism>
<reference evidence="2 3" key="1">
    <citation type="submission" date="2018-11" db="EMBL/GenBank/DDBJ databases">
        <title>Sequencing the genomes of 1000 actinobacteria strains.</title>
        <authorList>
            <person name="Klenk H.-P."/>
        </authorList>
    </citation>
    <scope>NUCLEOTIDE SEQUENCE [LARGE SCALE GENOMIC DNA]</scope>
    <source>
        <strain evidence="2 3">DSM 9580</strain>
    </source>
</reference>
<evidence type="ECO:0000313" key="3">
    <source>
        <dbReference type="Proteomes" id="UP000275456"/>
    </source>
</evidence>
<sequence>MDDWGIDAEGYIAAVRAGALDPYGQTADELQASLDAFDLELTQRILAMTPDEVEAGADLPPLRREPESPAQERQRLDDEFATRMRALETQSARVEGSRRALMAEHMQRVLDLPGDAGPKVKELASCAHGRAHAAGARPAR</sequence>
<feature type="compositionally biased region" description="Basic and acidic residues" evidence="1">
    <location>
        <begin position="61"/>
        <end position="78"/>
    </location>
</feature>
<comment type="caution">
    <text evidence="2">The sequence shown here is derived from an EMBL/GenBank/DDBJ whole genome shotgun (WGS) entry which is preliminary data.</text>
</comment>